<comment type="caution">
    <text evidence="2">The sequence shown here is derived from an EMBL/GenBank/DDBJ whole genome shotgun (WGS) entry which is preliminary data.</text>
</comment>
<name>A0A5B7FEL8_PORTR</name>
<keyword evidence="1" id="KW-1133">Transmembrane helix</keyword>
<keyword evidence="3" id="KW-1185">Reference proteome</keyword>
<evidence type="ECO:0000256" key="1">
    <source>
        <dbReference type="SAM" id="Phobius"/>
    </source>
</evidence>
<evidence type="ECO:0000313" key="3">
    <source>
        <dbReference type="Proteomes" id="UP000324222"/>
    </source>
</evidence>
<reference evidence="2 3" key="1">
    <citation type="submission" date="2019-05" db="EMBL/GenBank/DDBJ databases">
        <title>Another draft genome of Portunus trituberculatus and its Hox gene families provides insights of decapod evolution.</title>
        <authorList>
            <person name="Jeong J.-H."/>
            <person name="Song I."/>
            <person name="Kim S."/>
            <person name="Choi T."/>
            <person name="Kim D."/>
            <person name="Ryu S."/>
            <person name="Kim W."/>
        </authorList>
    </citation>
    <scope>NUCLEOTIDE SEQUENCE [LARGE SCALE GENOMIC DNA]</scope>
    <source>
        <tissue evidence="2">Muscle</tissue>
    </source>
</reference>
<dbReference type="AlphaFoldDB" id="A0A5B7FEL8"/>
<sequence>MFRLCTKTEARVTFSIIYSWCFCIYLSFITGRYITAECRECRLTSLHHALLSWFANTRARAAGGHAWVHRRKRVIKITLAHPGPAKDTTSAYSSCRLLCTAPPLNVTTCLDVDGTERRLI</sequence>
<evidence type="ECO:0000313" key="2">
    <source>
        <dbReference type="EMBL" id="MPC43995.1"/>
    </source>
</evidence>
<keyword evidence="1" id="KW-0812">Transmembrane</keyword>
<proteinExistence type="predicted"/>
<feature type="transmembrane region" description="Helical" evidence="1">
    <location>
        <begin position="12"/>
        <end position="34"/>
    </location>
</feature>
<dbReference type="Proteomes" id="UP000324222">
    <property type="component" value="Unassembled WGS sequence"/>
</dbReference>
<keyword evidence="1" id="KW-0472">Membrane</keyword>
<organism evidence="2 3">
    <name type="scientific">Portunus trituberculatus</name>
    <name type="common">Swimming crab</name>
    <name type="synonym">Neptunus trituberculatus</name>
    <dbReference type="NCBI Taxonomy" id="210409"/>
    <lineage>
        <taxon>Eukaryota</taxon>
        <taxon>Metazoa</taxon>
        <taxon>Ecdysozoa</taxon>
        <taxon>Arthropoda</taxon>
        <taxon>Crustacea</taxon>
        <taxon>Multicrustacea</taxon>
        <taxon>Malacostraca</taxon>
        <taxon>Eumalacostraca</taxon>
        <taxon>Eucarida</taxon>
        <taxon>Decapoda</taxon>
        <taxon>Pleocyemata</taxon>
        <taxon>Brachyura</taxon>
        <taxon>Eubrachyura</taxon>
        <taxon>Portunoidea</taxon>
        <taxon>Portunidae</taxon>
        <taxon>Portuninae</taxon>
        <taxon>Portunus</taxon>
    </lineage>
</organism>
<protein>
    <submittedName>
        <fullName evidence="2">Uncharacterized protein</fullName>
    </submittedName>
</protein>
<gene>
    <name evidence="2" type="ORF">E2C01_037653</name>
</gene>
<accession>A0A5B7FEL8</accession>
<dbReference type="EMBL" id="VSRR010006075">
    <property type="protein sequence ID" value="MPC43995.1"/>
    <property type="molecule type" value="Genomic_DNA"/>
</dbReference>